<organism evidence="1 2">
    <name type="scientific">Hesseltinella vesiculosa</name>
    <dbReference type="NCBI Taxonomy" id="101127"/>
    <lineage>
        <taxon>Eukaryota</taxon>
        <taxon>Fungi</taxon>
        <taxon>Fungi incertae sedis</taxon>
        <taxon>Mucoromycota</taxon>
        <taxon>Mucoromycotina</taxon>
        <taxon>Mucoromycetes</taxon>
        <taxon>Mucorales</taxon>
        <taxon>Cunninghamellaceae</taxon>
        <taxon>Hesseltinella</taxon>
    </lineage>
</organism>
<proteinExistence type="predicted"/>
<keyword evidence="2" id="KW-1185">Reference proteome</keyword>
<sequence length="223" mass="24974">MTLQLLHHLVHHPCQPTTTWTTPLFWINLAPFSMTPAMKSPPPMSPTISTGFFSHQQWDRIVQQVDQQDSGLIQAMTHANSQRHQVVSLACMRYFSSPQDAHSALYIPGQDFYVLRHVLKEKLGPDLQTEGLALFQNDKTTVEYARVCTRVMLAVCVLAEADSLPSCIQLPPAVKQSALALLQHAEDGQLSPERDHFAERSLLPFVHDLGVALVSQKLEECII</sequence>
<protein>
    <submittedName>
        <fullName evidence="1">Uncharacterized protein</fullName>
    </submittedName>
</protein>
<name>A0A1X2GLP2_9FUNG</name>
<dbReference type="STRING" id="101127.A0A1X2GLP2"/>
<gene>
    <name evidence="1" type="ORF">DM01DRAFT_1021090</name>
</gene>
<dbReference type="AlphaFoldDB" id="A0A1X2GLP2"/>
<evidence type="ECO:0000313" key="2">
    <source>
        <dbReference type="Proteomes" id="UP000242146"/>
    </source>
</evidence>
<dbReference type="EMBL" id="MCGT01000010">
    <property type="protein sequence ID" value="ORX56451.1"/>
    <property type="molecule type" value="Genomic_DNA"/>
</dbReference>
<comment type="caution">
    <text evidence="1">The sequence shown here is derived from an EMBL/GenBank/DDBJ whole genome shotgun (WGS) entry which is preliminary data.</text>
</comment>
<accession>A0A1X2GLP2</accession>
<evidence type="ECO:0000313" key="1">
    <source>
        <dbReference type="EMBL" id="ORX56451.1"/>
    </source>
</evidence>
<dbReference type="Proteomes" id="UP000242146">
    <property type="component" value="Unassembled WGS sequence"/>
</dbReference>
<reference evidence="1 2" key="1">
    <citation type="submission" date="2016-07" db="EMBL/GenBank/DDBJ databases">
        <title>Pervasive Adenine N6-methylation of Active Genes in Fungi.</title>
        <authorList>
            <consortium name="DOE Joint Genome Institute"/>
            <person name="Mondo S.J."/>
            <person name="Dannebaum R.O."/>
            <person name="Kuo R.C."/>
            <person name="Labutti K."/>
            <person name="Haridas S."/>
            <person name="Kuo A."/>
            <person name="Salamov A."/>
            <person name="Ahrendt S.R."/>
            <person name="Lipzen A."/>
            <person name="Sullivan W."/>
            <person name="Andreopoulos W.B."/>
            <person name="Clum A."/>
            <person name="Lindquist E."/>
            <person name="Daum C."/>
            <person name="Ramamoorthy G.K."/>
            <person name="Gryganskyi A."/>
            <person name="Culley D."/>
            <person name="Magnuson J.K."/>
            <person name="James T.Y."/>
            <person name="O'Malley M.A."/>
            <person name="Stajich J.E."/>
            <person name="Spatafora J.W."/>
            <person name="Visel A."/>
            <person name="Grigoriev I.V."/>
        </authorList>
    </citation>
    <scope>NUCLEOTIDE SEQUENCE [LARGE SCALE GENOMIC DNA]</scope>
    <source>
        <strain evidence="1 2">NRRL 3301</strain>
    </source>
</reference>